<evidence type="ECO:0008006" key="4">
    <source>
        <dbReference type="Google" id="ProtNLM"/>
    </source>
</evidence>
<feature type="non-terminal residue" evidence="2">
    <location>
        <position position="1"/>
    </location>
</feature>
<dbReference type="PANTHER" id="PTHR38784:SF1">
    <property type="entry name" value="SUCROSE PHOSPHORYLASE"/>
    <property type="match status" value="1"/>
</dbReference>
<accession>A0ABR4XQV8</accession>
<comment type="caution">
    <text evidence="2">The sequence shown here is derived from an EMBL/GenBank/DDBJ whole genome shotgun (WGS) entry which is preliminary data.</text>
</comment>
<dbReference type="Gene3D" id="3.20.20.80">
    <property type="entry name" value="Glycosidases"/>
    <property type="match status" value="1"/>
</dbReference>
<keyword evidence="3" id="KW-1185">Reference proteome</keyword>
<name>A0ABR4XQV8_9LACO</name>
<organism evidence="2 3">
    <name type="scientific">Oenococcus alcoholitolerans</name>
    <dbReference type="NCBI Taxonomy" id="931074"/>
    <lineage>
        <taxon>Bacteria</taxon>
        <taxon>Bacillati</taxon>
        <taxon>Bacillota</taxon>
        <taxon>Bacilli</taxon>
        <taxon>Lactobacillales</taxon>
        <taxon>Lactobacillaceae</taxon>
        <taxon>Oenococcus</taxon>
    </lineage>
</organism>
<dbReference type="InterPro" id="IPR017853">
    <property type="entry name" value="GH"/>
</dbReference>
<sequence>IMPIKNKAMLITYADSLGKNIKELHQILDQYIGKSIGGVHLLPFFPSTGDRGFAPSDYTRVDSSFGDWNDVESLGEKSI</sequence>
<proteinExistence type="inferred from homology"/>
<protein>
    <recommendedName>
        <fullName evidence="4">Sucrose phosphorylase</fullName>
    </recommendedName>
</protein>
<gene>
    <name evidence="2" type="ORF">Q757_05265</name>
</gene>
<dbReference type="EMBL" id="AXCV01000222">
    <property type="protein sequence ID" value="KGO31756.1"/>
    <property type="molecule type" value="Genomic_DNA"/>
</dbReference>
<reference evidence="2 3" key="1">
    <citation type="journal article" date="2014" name="Antonie Van Leeuwenhoek">
        <title>Oenococcus alcoholitolerans sp. nov., a lactic acid bacteria isolated from cachaca and ethanol fermentation processes.</title>
        <authorList>
            <person name="Badotti F."/>
            <person name="Moreira A.P."/>
            <person name="Tonon L.A."/>
            <person name="de Lucena B.T."/>
            <person name="Gomes Fde C."/>
            <person name="Kruger R."/>
            <person name="Thompson C.C."/>
            <person name="de Morais M.A.Jr."/>
            <person name="Rosa C.A."/>
            <person name="Thompson F.L."/>
        </authorList>
    </citation>
    <scope>NUCLEOTIDE SEQUENCE [LARGE SCALE GENOMIC DNA]</scope>
    <source>
        <strain evidence="2 3">UFRJ-M7.2.18</strain>
    </source>
</reference>
<comment type="similarity">
    <text evidence="1">Belongs to the glycosyl hydrolase 13 family. Sucrose phosphorylase subfamily.</text>
</comment>
<evidence type="ECO:0000313" key="3">
    <source>
        <dbReference type="Proteomes" id="UP000030023"/>
    </source>
</evidence>
<evidence type="ECO:0000256" key="1">
    <source>
        <dbReference type="ARBA" id="ARBA00008452"/>
    </source>
</evidence>
<dbReference type="SUPFAM" id="SSF51445">
    <property type="entry name" value="(Trans)glycosidases"/>
    <property type="match status" value="1"/>
</dbReference>
<dbReference type="PANTHER" id="PTHR38784">
    <property type="entry name" value="SUCROSE PHOSPHORYLASE"/>
    <property type="match status" value="1"/>
</dbReference>
<dbReference type="Proteomes" id="UP000030023">
    <property type="component" value="Unassembled WGS sequence"/>
</dbReference>
<evidence type="ECO:0000313" key="2">
    <source>
        <dbReference type="EMBL" id="KGO31756.1"/>
    </source>
</evidence>